<feature type="compositionally biased region" description="Polar residues" evidence="1">
    <location>
        <begin position="18"/>
        <end position="29"/>
    </location>
</feature>
<name>A0AAP4BSW6_9CORY</name>
<evidence type="ECO:0000313" key="4">
    <source>
        <dbReference type="EMBL" id="MDK4307718.1"/>
    </source>
</evidence>
<dbReference type="EMBL" id="JASNVH010000015">
    <property type="protein sequence ID" value="MDK4307718.1"/>
    <property type="molecule type" value="Genomic_DNA"/>
</dbReference>
<comment type="caution">
    <text evidence="4">The sequence shown here is derived from an EMBL/GenBank/DDBJ whole genome shotgun (WGS) entry which is preliminary data.</text>
</comment>
<feature type="compositionally biased region" description="Polar residues" evidence="1">
    <location>
        <begin position="48"/>
        <end position="65"/>
    </location>
</feature>
<dbReference type="InterPro" id="IPR012706">
    <property type="entry name" value="Rib_alpha_Esp_rpt"/>
</dbReference>
<dbReference type="Pfam" id="PF04213">
    <property type="entry name" value="HtaA"/>
    <property type="match status" value="1"/>
</dbReference>
<feature type="domain" description="Htaa" evidence="2">
    <location>
        <begin position="461"/>
        <end position="574"/>
    </location>
</feature>
<dbReference type="NCBIfam" id="TIGR02331">
    <property type="entry name" value="rib_alpha"/>
    <property type="match status" value="1"/>
</dbReference>
<dbReference type="AlphaFoldDB" id="A0AAP4BSW6"/>
<feature type="region of interest" description="Disordered" evidence="1">
    <location>
        <begin position="389"/>
        <end position="439"/>
    </location>
</feature>
<dbReference type="InterPro" id="IPR015943">
    <property type="entry name" value="WD40/YVTN_repeat-like_dom_sf"/>
</dbReference>
<proteinExistence type="predicted"/>
<accession>A0AAP4BSW6</accession>
<feature type="region of interest" description="Disordered" evidence="1">
    <location>
        <begin position="633"/>
        <end position="669"/>
    </location>
</feature>
<sequence length="793" mass="85548">MSITGMHLSVVQPAFAQPATQEAARSTTPDSEKAPGEVPRDEVPHSETAPTPQKEQQSKNHQVTATFAAGEVARDILVDEKRRRGWVAVDKLGESPSGITWFDLETQKPSETVYWAPSKEALVQISLSNDGKYIYALHQREGKLTVFNADDGTVVRQISGTPKFPKGMVEDTDTGAIYIYDSKSLVHVDPTNATVSAPIPVSAEKYPSINGLVYDATRKMLWISAGRENVITGYNTAAKQWVQDLAIPVAETSFQGAAVGGRPYELAFDSELGHLYVVVKPTLQDEFTESKILTLDAATGKFLGTPIEVGTKVNSLHVNPRTHEIYAAAADDNRVSIVSPETWNVAEKIDFTELGVTSGYGTGEANLAVVTGNSTGDVAYVSHPYKERSRVSQLHRTGPTPAITPLQPADENQKPPVDADNTGWNGPEQPQDVAVHKPASAVDVKEANLRWGINEYLKAWSVEALGEAVTVDNYLPSFTHAQGWFDKTTKQMHVSFGNGFRIKHYPTLAPHVITTMGNPELQVNADGSGALTMDVAWSVYEDKKSEGYKRVTVATFSSSTIDIAGGEIAFEATPEFYGRAYQGEEKQYPNSWPKEFIDYLSPDTRAWWYTTGASLDADKAPAPIKLTAKIPVADAPAGSDHGDNQDSATPDAKPGNTMAEEYSPAPHTSVTVAPGAAVQAEDALTNTAQLPAGATYTWKTPLDTSQPGIQTATIVVTYPDGSADEVTTIIVVDDQPATEQPDNTLGKIFKVITGLGVMAAVFGGIIHLLNNDPGFAQLKHNVMEMLKGIGIRL</sequence>
<feature type="region of interest" description="Disordered" evidence="1">
    <location>
        <begin position="14"/>
        <end position="66"/>
    </location>
</feature>
<dbReference type="PANTHER" id="PTHR47197:SF3">
    <property type="entry name" value="DIHYDRO-HEME D1 DEHYDROGENASE"/>
    <property type="match status" value="1"/>
</dbReference>
<reference evidence="4" key="1">
    <citation type="submission" date="2023-05" db="EMBL/GenBank/DDBJ databases">
        <title>Metabolic capabilities are highly conserved among human nasal-associated Corynebacterium species in pangenomic analyses.</title>
        <authorList>
            <person name="Tran T.H."/>
            <person name="Roberts A.Q."/>
            <person name="Escapa I.F."/>
            <person name="Gao W."/>
            <person name="Conlan S."/>
            <person name="Kong H."/>
            <person name="Segre J.A."/>
            <person name="Kelly M.S."/>
            <person name="Lemon K.P."/>
        </authorList>
    </citation>
    <scope>NUCLEOTIDE SEQUENCE</scope>
    <source>
        <strain evidence="4">KPL2773</strain>
    </source>
</reference>
<feature type="compositionally biased region" description="Basic and acidic residues" evidence="1">
    <location>
        <begin position="30"/>
        <end position="45"/>
    </location>
</feature>
<dbReference type="Pfam" id="PF08428">
    <property type="entry name" value="Rib"/>
    <property type="match status" value="1"/>
</dbReference>
<evidence type="ECO:0000259" key="3">
    <source>
        <dbReference type="Pfam" id="PF08428"/>
    </source>
</evidence>
<dbReference type="PANTHER" id="PTHR47197">
    <property type="entry name" value="PROTEIN NIRF"/>
    <property type="match status" value="1"/>
</dbReference>
<evidence type="ECO:0000313" key="5">
    <source>
        <dbReference type="Proteomes" id="UP001224412"/>
    </source>
</evidence>
<dbReference type="InterPro" id="IPR011044">
    <property type="entry name" value="Quino_amine_DH_bsu"/>
</dbReference>
<dbReference type="SUPFAM" id="SSF50969">
    <property type="entry name" value="YVTN repeat-like/Quinoprotein amine dehydrogenase"/>
    <property type="match status" value="1"/>
</dbReference>
<dbReference type="InterPro" id="IPR007331">
    <property type="entry name" value="Htaa"/>
</dbReference>
<organism evidence="4 5">
    <name type="scientific">Corynebacterium pseudodiphtheriticum</name>
    <dbReference type="NCBI Taxonomy" id="37637"/>
    <lineage>
        <taxon>Bacteria</taxon>
        <taxon>Bacillati</taxon>
        <taxon>Actinomycetota</taxon>
        <taxon>Actinomycetes</taxon>
        <taxon>Mycobacteriales</taxon>
        <taxon>Corynebacteriaceae</taxon>
        <taxon>Corynebacterium</taxon>
    </lineage>
</organism>
<dbReference type="InterPro" id="IPR051200">
    <property type="entry name" value="Host-pathogen_enzymatic-act"/>
</dbReference>
<dbReference type="RefSeq" id="WP_284589220.1">
    <property type="nucleotide sequence ID" value="NZ_JASNUC010000014.1"/>
</dbReference>
<dbReference type="Gene3D" id="2.130.10.10">
    <property type="entry name" value="YVTN repeat-like/Quinoprotein amine dehydrogenase"/>
    <property type="match status" value="2"/>
</dbReference>
<protein>
    <submittedName>
        <fullName evidence="4">Rib/alpha-like domain-containing protein</fullName>
    </submittedName>
</protein>
<dbReference type="Proteomes" id="UP001224412">
    <property type="component" value="Unassembled WGS sequence"/>
</dbReference>
<dbReference type="InterPro" id="IPR059115">
    <property type="entry name" value="Rib"/>
</dbReference>
<feature type="domain" description="Rib" evidence="3">
    <location>
        <begin position="659"/>
        <end position="733"/>
    </location>
</feature>
<gene>
    <name evidence="4" type="ORF">QPX42_09230</name>
</gene>
<evidence type="ECO:0000259" key="2">
    <source>
        <dbReference type="Pfam" id="PF04213"/>
    </source>
</evidence>
<evidence type="ECO:0000256" key="1">
    <source>
        <dbReference type="SAM" id="MobiDB-lite"/>
    </source>
</evidence>